<dbReference type="PhylomeDB" id="A0A022QSP1"/>
<dbReference type="EMBL" id="KI631078">
    <property type="protein sequence ID" value="EYU30323.1"/>
    <property type="molecule type" value="Genomic_DNA"/>
</dbReference>
<protein>
    <submittedName>
        <fullName evidence="1">Uncharacterized protein</fullName>
    </submittedName>
</protein>
<reference evidence="1 2" key="1">
    <citation type="journal article" date="2013" name="Proc. Natl. Acad. Sci. U.S.A.">
        <title>Fine-scale variation in meiotic recombination in Mimulus inferred from population shotgun sequencing.</title>
        <authorList>
            <person name="Hellsten U."/>
            <person name="Wright K.M."/>
            <person name="Jenkins J."/>
            <person name="Shu S."/>
            <person name="Yuan Y."/>
            <person name="Wessler S.R."/>
            <person name="Schmutz J."/>
            <person name="Willis J.H."/>
            <person name="Rokhsar D.S."/>
        </authorList>
    </citation>
    <scope>NUCLEOTIDE SEQUENCE [LARGE SCALE GENOMIC DNA]</scope>
    <source>
        <strain evidence="2">cv. DUN x IM62</strain>
    </source>
</reference>
<keyword evidence="2" id="KW-1185">Reference proteome</keyword>
<accession>A0A022QSP1</accession>
<name>A0A022QSP1_ERYGU</name>
<dbReference type="AlphaFoldDB" id="A0A022QSP1"/>
<gene>
    <name evidence="1" type="ORF">MIMGU_mgv1a014810mg</name>
</gene>
<evidence type="ECO:0000313" key="1">
    <source>
        <dbReference type="EMBL" id="EYU30323.1"/>
    </source>
</evidence>
<dbReference type="Proteomes" id="UP000030748">
    <property type="component" value="Unassembled WGS sequence"/>
</dbReference>
<dbReference type="eggNOG" id="KOG0743">
    <property type="taxonomic scope" value="Eukaryota"/>
</dbReference>
<dbReference type="STRING" id="4155.A0A022QSP1"/>
<proteinExistence type="predicted"/>
<sequence length="177" mass="20875">MTLALRHLSLLRSRLQLVTNLFSGRKPNDILLSLDDNQSIQEVFLGARISWVNQIERDHRNQVVSRNFVMRIKKRDKRRVLKPYLQHIHTVSDDIEQRGIYNNRKQRQVEIGSFQSPGEFRLARNRPRRESQNTQRFGNVSEIEAGFRGFRLLCVGQIEVEDYVIRSDGFHGWAVEF</sequence>
<organism evidence="1 2">
    <name type="scientific">Erythranthe guttata</name>
    <name type="common">Yellow monkey flower</name>
    <name type="synonym">Mimulus guttatus</name>
    <dbReference type="NCBI Taxonomy" id="4155"/>
    <lineage>
        <taxon>Eukaryota</taxon>
        <taxon>Viridiplantae</taxon>
        <taxon>Streptophyta</taxon>
        <taxon>Embryophyta</taxon>
        <taxon>Tracheophyta</taxon>
        <taxon>Spermatophyta</taxon>
        <taxon>Magnoliopsida</taxon>
        <taxon>eudicotyledons</taxon>
        <taxon>Gunneridae</taxon>
        <taxon>Pentapetalae</taxon>
        <taxon>asterids</taxon>
        <taxon>lamiids</taxon>
        <taxon>Lamiales</taxon>
        <taxon>Phrymaceae</taxon>
        <taxon>Erythranthe</taxon>
    </lineage>
</organism>
<evidence type="ECO:0000313" key="2">
    <source>
        <dbReference type="Proteomes" id="UP000030748"/>
    </source>
</evidence>